<gene>
    <name evidence="3" type="ORF">CWB96_10930</name>
    <name evidence="2" type="ORF">CWB97_03575</name>
</gene>
<reference evidence="4 5" key="1">
    <citation type="submission" date="2017-12" db="EMBL/GenBank/DDBJ databases">
        <authorList>
            <person name="Paulsen S."/>
            <person name="Gram L.K."/>
        </authorList>
    </citation>
    <scope>NUCLEOTIDE SEQUENCE [LARGE SCALE GENOMIC DNA]</scope>
    <source>
        <strain evidence="3 5">S2231</strain>
        <strain evidence="2 4">S2233</strain>
    </source>
</reference>
<accession>A0A5S3XQW1</accession>
<feature type="signal peptide" evidence="1">
    <location>
        <begin position="1"/>
        <end position="20"/>
    </location>
</feature>
<keyword evidence="4" id="KW-1185">Reference proteome</keyword>
<dbReference type="Pfam" id="PF19526">
    <property type="entry name" value="Slr4"/>
    <property type="match status" value="1"/>
</dbReference>
<dbReference type="RefSeq" id="WP_138595067.1">
    <property type="nucleotide sequence ID" value="NZ_PNCK01000016.1"/>
</dbReference>
<keyword evidence="1" id="KW-0732">Signal</keyword>
<evidence type="ECO:0000313" key="2">
    <source>
        <dbReference type="EMBL" id="TMP45690.1"/>
    </source>
</evidence>
<protein>
    <submittedName>
        <fullName evidence="3">Uncharacterized protein</fullName>
    </submittedName>
</protein>
<comment type="caution">
    <text evidence="3">The sequence shown here is derived from an EMBL/GenBank/DDBJ whole genome shotgun (WGS) entry which is preliminary data.</text>
</comment>
<evidence type="ECO:0000313" key="4">
    <source>
        <dbReference type="Proteomes" id="UP000305730"/>
    </source>
</evidence>
<evidence type="ECO:0000313" key="5">
    <source>
        <dbReference type="Proteomes" id="UP000307706"/>
    </source>
</evidence>
<reference evidence="3" key="3">
    <citation type="submission" date="2019-09" db="EMBL/GenBank/DDBJ databases">
        <title>Co-occurence of chitin degradation, pigmentation and bioactivity in marine Pseudoalteromonas.</title>
        <authorList>
            <person name="Sonnenschein E.C."/>
            <person name="Bech P.K."/>
        </authorList>
    </citation>
    <scope>NUCLEOTIDE SEQUENCE</scope>
    <source>
        <strain evidence="3">S2231</strain>
        <strain evidence="2 4">S2233</strain>
    </source>
</reference>
<name>A0A5S3XQW1_9GAMM</name>
<dbReference type="CDD" id="cd22554">
    <property type="entry name" value="Slr4-like"/>
    <property type="match status" value="1"/>
</dbReference>
<proteinExistence type="predicted"/>
<dbReference type="EMBL" id="PNCK01000016">
    <property type="protein sequence ID" value="TMP45690.1"/>
    <property type="molecule type" value="Genomic_DNA"/>
</dbReference>
<organism evidence="3 5">
    <name type="scientific">Pseudoalteromonas citrea</name>
    <dbReference type="NCBI Taxonomy" id="43655"/>
    <lineage>
        <taxon>Bacteria</taxon>
        <taxon>Pseudomonadati</taxon>
        <taxon>Pseudomonadota</taxon>
        <taxon>Gammaproteobacteria</taxon>
        <taxon>Alteromonadales</taxon>
        <taxon>Pseudoalteromonadaceae</taxon>
        <taxon>Pseudoalteromonas</taxon>
    </lineage>
</organism>
<dbReference type="InterPro" id="IPR045689">
    <property type="entry name" value="Slr4"/>
</dbReference>
<dbReference type="Proteomes" id="UP000307706">
    <property type="component" value="Unassembled WGS sequence"/>
</dbReference>
<dbReference type="OrthoDB" id="6232895at2"/>
<dbReference type="Proteomes" id="UP000305730">
    <property type="component" value="Unassembled WGS sequence"/>
</dbReference>
<evidence type="ECO:0000256" key="1">
    <source>
        <dbReference type="SAM" id="SignalP"/>
    </source>
</evidence>
<dbReference type="AlphaFoldDB" id="A0A5S3XQW1"/>
<reference evidence="5" key="2">
    <citation type="submission" date="2019-06" db="EMBL/GenBank/DDBJ databases">
        <title>Co-occurence of chitin degradation, pigmentation and bioactivity in marine Pseudoalteromonas.</title>
        <authorList>
            <person name="Sonnenschein E.C."/>
            <person name="Bech P.K."/>
        </authorList>
    </citation>
    <scope>NUCLEOTIDE SEQUENCE [LARGE SCALE GENOMIC DNA]</scope>
    <source>
        <strain evidence="5">S2231</strain>
    </source>
</reference>
<sequence length="484" mass="49193">MFKKTLLALALTGATTSAFAASTISTDSTTSPATAVSISSQGLPATKAVTILTQANVAALEGVTPVAAPAYIKVGLKDADDTVIKSGARLVVNITGAFFATPATVVGGVADGDISGTGTTDTSKGHGVADAETLTVNTADSTSTKLVLDLAGTGWDVQDGDQLRIGNLELITTGTEVSFDAYFETAAKTKVASTAAPATVVAKIQDQWSAGVVDDVTLASPATGVLNNQIDVGDNRETFVGNVTSDTLTFDVNTITSSVTATPTSVVGKIIGDFTGVKSVSVVTGSSAAITWAINSTKTEATYTYNTATTTTAASLLNSQSVATLALNTVAADKVSLETRSFKMDLDVAFTDAESNAGAKELLAEANAGSWTLNGVTKTVNYMPFGPNTAPIIQATSTFSEDASVSVSYLNGETGKTVTLSDVATAKANSVTKLGSIISAAVLADAGVENMLTRLVVTINAPTGKVELFTAFKDTADKDRLGVN</sequence>
<dbReference type="EMBL" id="PNCL01000050">
    <property type="protein sequence ID" value="TMP59069.1"/>
    <property type="molecule type" value="Genomic_DNA"/>
</dbReference>
<feature type="chain" id="PRO_5024415505" evidence="1">
    <location>
        <begin position="21"/>
        <end position="484"/>
    </location>
</feature>
<evidence type="ECO:0000313" key="3">
    <source>
        <dbReference type="EMBL" id="TMP59069.1"/>
    </source>
</evidence>